<proteinExistence type="predicted"/>
<keyword evidence="4 6" id="KW-0472">Membrane</keyword>
<name>A0ABS7S438_9MICO</name>
<evidence type="ECO:0000256" key="3">
    <source>
        <dbReference type="ARBA" id="ARBA00022989"/>
    </source>
</evidence>
<feature type="transmembrane region" description="Helical" evidence="6">
    <location>
        <begin position="21"/>
        <end position="41"/>
    </location>
</feature>
<evidence type="ECO:0000256" key="4">
    <source>
        <dbReference type="ARBA" id="ARBA00023136"/>
    </source>
</evidence>
<accession>A0ABS7S438</accession>
<organism evidence="7 8">
    <name type="scientific">Occultella gossypii</name>
    <dbReference type="NCBI Taxonomy" id="2800820"/>
    <lineage>
        <taxon>Bacteria</taxon>
        <taxon>Bacillati</taxon>
        <taxon>Actinomycetota</taxon>
        <taxon>Actinomycetes</taxon>
        <taxon>Micrococcales</taxon>
        <taxon>Ruaniaceae</taxon>
        <taxon>Occultella</taxon>
    </lineage>
</organism>
<evidence type="ECO:0000256" key="1">
    <source>
        <dbReference type="ARBA" id="ARBA00004167"/>
    </source>
</evidence>
<gene>
    <name evidence="7" type="ORF">KCQ71_00145</name>
</gene>
<feature type="region of interest" description="Disordered" evidence="5">
    <location>
        <begin position="248"/>
        <end position="267"/>
    </location>
</feature>
<evidence type="ECO:0000313" key="8">
    <source>
        <dbReference type="Proteomes" id="UP000826651"/>
    </source>
</evidence>
<dbReference type="PANTHER" id="PTHR30168:SF0">
    <property type="entry name" value="INNER MEMBRANE PROTEIN"/>
    <property type="match status" value="1"/>
</dbReference>
<dbReference type="Pfam" id="PF04228">
    <property type="entry name" value="Zn_peptidase"/>
    <property type="match status" value="1"/>
</dbReference>
<comment type="subcellular location">
    <subcellularLocation>
        <location evidence="1">Membrane</location>
        <topology evidence="1">Single-pass membrane protein</topology>
    </subcellularLocation>
</comment>
<sequence length="294" mass="30728">MTFNEDAKLDPSRVRRRRRTGTGVAVGGGTVLVLFLLSQLLGVDLTGLATGDDGGAPVGETDTGLEHCTTGAAANDDVECRMVGAYNSLDDYWADAYPQISGGAYASPGMELFTDGTNTGCGQASSAVGPFYCPPDQGIYLDPTFFQLMTTQLGAQGGPLAELYVVAHEWGHHIQNLSGIMAQVDNTDTGPTSDAVRLELQADCLAGAWAAGAVNTVDSDGVRFLEPFTPDQLASALDAAASVGDDHIQTQQGGQAHPESWTHGSSEQRQRWFTAGYDSGPNACDTFAVDGASL</sequence>
<dbReference type="InterPro" id="IPR007343">
    <property type="entry name" value="Uncharacterised_pept_Zn_put"/>
</dbReference>
<dbReference type="Proteomes" id="UP000826651">
    <property type="component" value="Unassembled WGS sequence"/>
</dbReference>
<evidence type="ECO:0000256" key="2">
    <source>
        <dbReference type="ARBA" id="ARBA00022692"/>
    </source>
</evidence>
<reference evidence="7 8" key="1">
    <citation type="submission" date="2021-04" db="EMBL/GenBank/DDBJ databases">
        <title>Ruania sp. nov., isolated from sandy soil of mangrove forest.</title>
        <authorList>
            <person name="Ge X."/>
            <person name="Huang R."/>
            <person name="Liu W."/>
        </authorList>
    </citation>
    <scope>NUCLEOTIDE SEQUENCE [LARGE SCALE GENOMIC DNA]</scope>
    <source>
        <strain evidence="7 8">N2-46</strain>
    </source>
</reference>
<keyword evidence="2 6" id="KW-0812">Transmembrane</keyword>
<dbReference type="RefSeq" id="WP_223401552.1">
    <property type="nucleotide sequence ID" value="NZ_JAGSHT010000001.1"/>
</dbReference>
<evidence type="ECO:0000256" key="6">
    <source>
        <dbReference type="SAM" id="Phobius"/>
    </source>
</evidence>
<evidence type="ECO:0000313" key="7">
    <source>
        <dbReference type="EMBL" id="MBZ2194545.1"/>
    </source>
</evidence>
<keyword evidence="3 6" id="KW-1133">Transmembrane helix</keyword>
<evidence type="ECO:0000256" key="5">
    <source>
        <dbReference type="SAM" id="MobiDB-lite"/>
    </source>
</evidence>
<dbReference type="PANTHER" id="PTHR30168">
    <property type="entry name" value="PUTATIVE MEMBRANE PROTEIN YPFJ"/>
    <property type="match status" value="1"/>
</dbReference>
<keyword evidence="8" id="KW-1185">Reference proteome</keyword>
<dbReference type="EMBL" id="JAGSHT010000001">
    <property type="protein sequence ID" value="MBZ2194545.1"/>
    <property type="molecule type" value="Genomic_DNA"/>
</dbReference>
<comment type="caution">
    <text evidence="7">The sequence shown here is derived from an EMBL/GenBank/DDBJ whole genome shotgun (WGS) entry which is preliminary data.</text>
</comment>
<protein>
    <submittedName>
        <fullName evidence="7">Neutral zinc metallopeptidase</fullName>
    </submittedName>
</protein>